<evidence type="ECO:0000256" key="4">
    <source>
        <dbReference type="ARBA" id="ARBA00023136"/>
    </source>
</evidence>
<comment type="caution">
    <text evidence="8">The sequence shown here is derived from an EMBL/GenBank/DDBJ whole genome shotgun (WGS) entry which is preliminary data.</text>
</comment>
<evidence type="ECO:0000256" key="2">
    <source>
        <dbReference type="ARBA" id="ARBA00022692"/>
    </source>
</evidence>
<organism evidence="8 9">
    <name type="scientific">Corynebacterium durum F0235</name>
    <dbReference type="NCBI Taxonomy" id="1035195"/>
    <lineage>
        <taxon>Bacteria</taxon>
        <taxon>Bacillati</taxon>
        <taxon>Actinomycetota</taxon>
        <taxon>Actinomycetes</taxon>
        <taxon>Mycobacteriales</taxon>
        <taxon>Corynebacteriaceae</taxon>
        <taxon>Corynebacterium</taxon>
    </lineage>
</organism>
<evidence type="ECO:0000313" key="8">
    <source>
        <dbReference type="EMBL" id="EKX92011.1"/>
    </source>
</evidence>
<feature type="region of interest" description="Disordered" evidence="5">
    <location>
        <begin position="1"/>
        <end position="67"/>
    </location>
</feature>
<feature type="transmembrane region" description="Helical" evidence="6">
    <location>
        <begin position="91"/>
        <end position="110"/>
    </location>
</feature>
<dbReference type="AlphaFoldDB" id="L1MM47"/>
<dbReference type="eggNOG" id="COG2314">
    <property type="taxonomic scope" value="Bacteria"/>
</dbReference>
<dbReference type="GO" id="GO:0016020">
    <property type="term" value="C:membrane"/>
    <property type="evidence" value="ECO:0007669"/>
    <property type="project" value="UniProtKB-SubCell"/>
</dbReference>
<dbReference type="Proteomes" id="UP000010445">
    <property type="component" value="Unassembled WGS sequence"/>
</dbReference>
<evidence type="ECO:0000259" key="7">
    <source>
        <dbReference type="Pfam" id="PF05154"/>
    </source>
</evidence>
<evidence type="ECO:0000256" key="1">
    <source>
        <dbReference type="ARBA" id="ARBA00004141"/>
    </source>
</evidence>
<feature type="domain" description="TM2" evidence="7">
    <location>
        <begin position="87"/>
        <end position="134"/>
    </location>
</feature>
<accession>L1MM47</accession>
<proteinExistence type="predicted"/>
<keyword evidence="4 6" id="KW-0472">Membrane</keyword>
<gene>
    <name evidence="8" type="ORF">HMPREF9997_00294</name>
</gene>
<evidence type="ECO:0000256" key="6">
    <source>
        <dbReference type="SAM" id="Phobius"/>
    </source>
</evidence>
<dbReference type="PATRIC" id="fig|1035195.3.peg.275"/>
<evidence type="ECO:0000313" key="9">
    <source>
        <dbReference type="Proteomes" id="UP000010445"/>
    </source>
</evidence>
<reference evidence="8 9" key="1">
    <citation type="submission" date="2012-05" db="EMBL/GenBank/DDBJ databases">
        <authorList>
            <person name="Weinstock G."/>
            <person name="Sodergren E."/>
            <person name="Lobos E.A."/>
            <person name="Fulton L."/>
            <person name="Fulton R."/>
            <person name="Courtney L."/>
            <person name="Fronick C."/>
            <person name="O'Laughlin M."/>
            <person name="Godfrey J."/>
            <person name="Wilson R.M."/>
            <person name="Miner T."/>
            <person name="Farmer C."/>
            <person name="Delehaunty K."/>
            <person name="Cordes M."/>
            <person name="Minx P."/>
            <person name="Tomlinson C."/>
            <person name="Chen J."/>
            <person name="Wollam A."/>
            <person name="Pepin K.H."/>
            <person name="Bhonagiri V."/>
            <person name="Zhang X."/>
            <person name="Suruliraj S."/>
            <person name="Warren W."/>
            <person name="Mitreva M."/>
            <person name="Mardis E.R."/>
            <person name="Wilson R.K."/>
        </authorList>
    </citation>
    <scope>NUCLEOTIDE SEQUENCE [LARGE SCALE GENOMIC DNA]</scope>
    <source>
        <strain evidence="8 9">F0235</strain>
    </source>
</reference>
<feature type="transmembrane region" description="Helical" evidence="6">
    <location>
        <begin position="122"/>
        <end position="149"/>
    </location>
</feature>
<dbReference type="EMBL" id="AMEM01000007">
    <property type="protein sequence ID" value="EKX92011.1"/>
    <property type="molecule type" value="Genomic_DNA"/>
</dbReference>
<sequence length="172" mass="18565">MTFDFGGRQYDKDGLPIEKTPPPAATPQVNPSPSYQQPQQQAPFAQPQQQTPGFATPTPQSQPAPFAQPLMQQPGYGVAAPVPVGYQQKSWVASFLLAFFLGSFGVHNFYLGYSSRAKVQLLLGVGGIVTSPFIIGFLPLLAVGVWAFIEFIMILLSVGEFAHDAQGVPLQK</sequence>
<comment type="subcellular location">
    <subcellularLocation>
        <location evidence="1">Membrane</location>
        <topology evidence="1">Multi-pass membrane protein</topology>
    </subcellularLocation>
</comment>
<evidence type="ECO:0000256" key="5">
    <source>
        <dbReference type="SAM" id="MobiDB-lite"/>
    </source>
</evidence>
<dbReference type="GeneID" id="84896831"/>
<dbReference type="Pfam" id="PF05154">
    <property type="entry name" value="TM2"/>
    <property type="match status" value="1"/>
</dbReference>
<keyword evidence="2 6" id="KW-0812">Transmembrane</keyword>
<keyword evidence="9" id="KW-1185">Reference proteome</keyword>
<name>L1MM47_9CORY</name>
<protein>
    <submittedName>
        <fullName evidence="8">TM2 domain protein</fullName>
    </submittedName>
</protein>
<keyword evidence="3 6" id="KW-1133">Transmembrane helix</keyword>
<dbReference type="STRING" id="1035195.HMPREF9997_00294"/>
<evidence type="ECO:0000256" key="3">
    <source>
        <dbReference type="ARBA" id="ARBA00022989"/>
    </source>
</evidence>
<dbReference type="HOGENOM" id="CLU_081297_1_1_11"/>
<dbReference type="InterPro" id="IPR007829">
    <property type="entry name" value="TM2"/>
</dbReference>
<feature type="compositionally biased region" description="Low complexity" evidence="5">
    <location>
        <begin position="36"/>
        <end position="59"/>
    </location>
</feature>
<dbReference type="RefSeq" id="WP_006061990.1">
    <property type="nucleotide sequence ID" value="NZ_KB290822.1"/>
</dbReference>